<keyword evidence="10" id="KW-1185">Reference proteome</keyword>
<dbReference type="Gene3D" id="3.10.590.10">
    <property type="entry name" value="ph1033 like domains"/>
    <property type="match status" value="1"/>
</dbReference>
<dbReference type="InterPro" id="IPR036855">
    <property type="entry name" value="Znf_CCCH_sf"/>
</dbReference>
<dbReference type="GO" id="GO:0003729">
    <property type="term" value="F:mRNA binding"/>
    <property type="evidence" value="ECO:0007669"/>
    <property type="project" value="TreeGrafter"/>
</dbReference>
<keyword evidence="1 5" id="KW-0479">Metal-binding</keyword>
<dbReference type="AlphaFoldDB" id="A0A7N0VHD6"/>
<dbReference type="InterPro" id="IPR007275">
    <property type="entry name" value="YTH_domain"/>
</dbReference>
<feature type="domain" description="YTH" evidence="8">
    <location>
        <begin position="251"/>
        <end position="386"/>
    </location>
</feature>
<reference evidence="9" key="1">
    <citation type="submission" date="2021-01" db="UniProtKB">
        <authorList>
            <consortium name="EnsemblPlants"/>
        </authorList>
    </citation>
    <scope>IDENTIFICATION</scope>
</reference>
<dbReference type="Gramene" id="Kaladp0840s0043.1.v1.1">
    <property type="protein sequence ID" value="Kaladp0840s0043.1.v1.1"/>
    <property type="gene ID" value="Kaladp0840s0043.v1.1"/>
</dbReference>
<feature type="compositionally biased region" description="Low complexity" evidence="6">
    <location>
        <begin position="34"/>
        <end position="52"/>
    </location>
</feature>
<feature type="compositionally biased region" description="Low complexity" evidence="6">
    <location>
        <begin position="211"/>
        <end position="232"/>
    </location>
</feature>
<feature type="compositionally biased region" description="Basic residues" evidence="6">
    <location>
        <begin position="664"/>
        <end position="674"/>
    </location>
</feature>
<dbReference type="PROSITE" id="PS50103">
    <property type="entry name" value="ZF_C3H1"/>
    <property type="match status" value="2"/>
</dbReference>
<dbReference type="PROSITE" id="PS50882">
    <property type="entry name" value="YTH"/>
    <property type="match status" value="1"/>
</dbReference>
<feature type="region of interest" description="Disordered" evidence="6">
    <location>
        <begin position="179"/>
        <end position="244"/>
    </location>
</feature>
<feature type="region of interest" description="Disordered" evidence="6">
    <location>
        <begin position="23"/>
        <end position="66"/>
    </location>
</feature>
<dbReference type="PANTHER" id="PTHR12357">
    <property type="entry name" value="YTH YT521-B HOMOLOGY DOMAIN-CONTAINING"/>
    <property type="match status" value="1"/>
</dbReference>
<dbReference type="FunFam" id="4.10.1000.10:FF:000017">
    <property type="entry name" value="Cleavage and polyadenylation specificity factor 30 kDa subunit"/>
    <property type="match status" value="1"/>
</dbReference>
<keyword evidence="4 5" id="KW-0862">Zinc</keyword>
<name>A0A7N0VHD6_KALFE</name>
<feature type="domain" description="C3H1-type" evidence="7">
    <location>
        <begin position="68"/>
        <end position="95"/>
    </location>
</feature>
<feature type="compositionally biased region" description="Basic and acidic residues" evidence="6">
    <location>
        <begin position="630"/>
        <end position="644"/>
    </location>
</feature>
<feature type="compositionally biased region" description="Polar residues" evidence="6">
    <location>
        <begin position="193"/>
        <end position="202"/>
    </location>
</feature>
<dbReference type="Gene3D" id="4.10.1000.10">
    <property type="entry name" value="Zinc finger, CCCH-type"/>
    <property type="match status" value="1"/>
</dbReference>
<dbReference type="GO" id="GO:0005654">
    <property type="term" value="C:nucleoplasm"/>
    <property type="evidence" value="ECO:0007669"/>
    <property type="project" value="TreeGrafter"/>
</dbReference>
<dbReference type="GO" id="GO:0008270">
    <property type="term" value="F:zinc ion binding"/>
    <property type="evidence" value="ECO:0007669"/>
    <property type="project" value="UniProtKB-KW"/>
</dbReference>
<protein>
    <recommendedName>
        <fullName evidence="11">30-kDa cleavage and polyadenylation specificity factor 30</fullName>
    </recommendedName>
</protein>
<evidence type="ECO:0000259" key="8">
    <source>
        <dbReference type="PROSITE" id="PS50882"/>
    </source>
</evidence>
<feature type="region of interest" description="Disordered" evidence="6">
    <location>
        <begin position="562"/>
        <end position="690"/>
    </location>
</feature>
<feature type="zinc finger region" description="C3H1-type" evidence="5">
    <location>
        <begin position="68"/>
        <end position="95"/>
    </location>
</feature>
<keyword evidence="3 5" id="KW-0863">Zinc-finger</keyword>
<evidence type="ECO:0000256" key="3">
    <source>
        <dbReference type="ARBA" id="ARBA00022771"/>
    </source>
</evidence>
<feature type="compositionally biased region" description="Polar residues" evidence="6">
    <location>
        <begin position="233"/>
        <end position="242"/>
    </location>
</feature>
<evidence type="ECO:0000259" key="7">
    <source>
        <dbReference type="PROSITE" id="PS50103"/>
    </source>
</evidence>
<dbReference type="InterPro" id="IPR000571">
    <property type="entry name" value="Znf_CCCH"/>
</dbReference>
<organism evidence="9 10">
    <name type="scientific">Kalanchoe fedtschenkoi</name>
    <name type="common">Lavender scallops</name>
    <name type="synonym">South American air plant</name>
    <dbReference type="NCBI Taxonomy" id="63787"/>
    <lineage>
        <taxon>Eukaryota</taxon>
        <taxon>Viridiplantae</taxon>
        <taxon>Streptophyta</taxon>
        <taxon>Embryophyta</taxon>
        <taxon>Tracheophyta</taxon>
        <taxon>Spermatophyta</taxon>
        <taxon>Magnoliopsida</taxon>
        <taxon>eudicotyledons</taxon>
        <taxon>Gunneridae</taxon>
        <taxon>Pentapetalae</taxon>
        <taxon>Saxifragales</taxon>
        <taxon>Crassulaceae</taxon>
        <taxon>Kalanchoe</taxon>
    </lineage>
</organism>
<evidence type="ECO:0000256" key="6">
    <source>
        <dbReference type="SAM" id="MobiDB-lite"/>
    </source>
</evidence>
<feature type="zinc finger region" description="C3H1-type" evidence="5">
    <location>
        <begin position="122"/>
        <end position="149"/>
    </location>
</feature>
<feature type="compositionally biased region" description="Pro residues" evidence="6">
    <location>
        <begin position="53"/>
        <end position="62"/>
    </location>
</feature>
<dbReference type="Pfam" id="PF04146">
    <property type="entry name" value="YTH"/>
    <property type="match status" value="1"/>
</dbReference>
<dbReference type="InterPro" id="IPR045168">
    <property type="entry name" value="YTH_prot"/>
</dbReference>
<dbReference type="Proteomes" id="UP000594263">
    <property type="component" value="Unplaced"/>
</dbReference>
<evidence type="ECO:0008006" key="11">
    <source>
        <dbReference type="Google" id="ProtNLM"/>
    </source>
</evidence>
<dbReference type="SUPFAM" id="SSF90229">
    <property type="entry name" value="CCCH zinc finger"/>
    <property type="match status" value="1"/>
</dbReference>
<feature type="domain" description="C3H1-type" evidence="7">
    <location>
        <begin position="122"/>
        <end position="149"/>
    </location>
</feature>
<dbReference type="EnsemblPlants" id="Kaladp0840s0043.1.v1.1">
    <property type="protein sequence ID" value="Kaladp0840s0043.1.v1.1"/>
    <property type="gene ID" value="Kaladp0840s0043.v1.1"/>
</dbReference>
<evidence type="ECO:0000256" key="4">
    <source>
        <dbReference type="ARBA" id="ARBA00022833"/>
    </source>
</evidence>
<dbReference type="SMR" id="A0A7N0VHD6"/>
<dbReference type="SMART" id="SM00356">
    <property type="entry name" value="ZnF_C3H1"/>
    <property type="match status" value="3"/>
</dbReference>
<evidence type="ECO:0000256" key="5">
    <source>
        <dbReference type="PROSITE-ProRule" id="PRU00723"/>
    </source>
</evidence>
<evidence type="ECO:0000256" key="1">
    <source>
        <dbReference type="ARBA" id="ARBA00022723"/>
    </source>
</evidence>
<keyword evidence="2" id="KW-0677">Repeat</keyword>
<dbReference type="CDD" id="cd21134">
    <property type="entry name" value="YTH"/>
    <property type="match status" value="1"/>
</dbReference>
<evidence type="ECO:0000313" key="9">
    <source>
        <dbReference type="EnsemblPlants" id="Kaladp0840s0043.1.v1.1"/>
    </source>
</evidence>
<accession>A0A7N0VHD6</accession>
<dbReference type="GO" id="GO:0048024">
    <property type="term" value="P:regulation of mRNA splicing, via spliceosome"/>
    <property type="evidence" value="ECO:0007669"/>
    <property type="project" value="TreeGrafter"/>
</dbReference>
<evidence type="ECO:0000313" key="10">
    <source>
        <dbReference type="Proteomes" id="UP000594263"/>
    </source>
</evidence>
<sequence>MDDADGGLSFDFEGGLDAASNLPSVSGPVVQSDPANPAAVGAAAAPSSHAAPPDMPSGPGPGMPGRRSFRQTVCRHWLRSLCMKGDACGFLHQYDKSRMPVCRFFRLYGECREQDCVYKHTNEDIKECNMYKLGFCPNGPDCRYRHAKLPGPPPPVEEVLQKLQQFNYANSNKFFQHRNAGHHQQQDKFQFAQGPNNSNQGSLARPSIVESPNVNQQQASQPQPQASEAQVPNRTQNQTNRTAIPIPQGASRYFIVKSCNRENLELSAQQGVWATQRSNEAKLNEAFDSIENVILIFSVNRTRHFQGCAKMTSKIGGFVGGGNWKYAHGTAHYGRNFSIKWLKLCELSFHKTRHLRNPYNENLPVKISRDCQELEPSVGEQLTSLLYQEPDSELMAVSIAAESKREEEKSKGVNPDNASENPDIVPFEDNEEEEEEEEEEESEEEEDEGSNHGAQGRGRGRGAMWPPQMAMARGARPFMGMRGFPPMMMGADGFSYGAMPPDGFSSGDPFGMAPRPFPPYGPRFPGDFTGPAPGMMFQGRPQPGHSFPAGGYAMMMGPGRGPFMGQGRPGRNMVGGPPMFAAPPPPSQNTNWMNKREQRGTSGDRNERFSSGSDPSKGPEIENSVGGLEDEGRHRMPGPKDERFIGGSGLKQDESESEDEAPRRSRHGERKKKQRGVEGDDSAAATPDHW</sequence>
<feature type="compositionally biased region" description="Acidic residues" evidence="6">
    <location>
        <begin position="426"/>
        <end position="448"/>
    </location>
</feature>
<evidence type="ECO:0000256" key="2">
    <source>
        <dbReference type="ARBA" id="ARBA00022737"/>
    </source>
</evidence>
<feature type="region of interest" description="Disordered" evidence="6">
    <location>
        <begin position="401"/>
        <end position="466"/>
    </location>
</feature>
<dbReference type="OMA" id="VGMAPFM"/>
<dbReference type="GO" id="GO:1990247">
    <property type="term" value="F:N6-methyladenosine-containing RNA reader activity"/>
    <property type="evidence" value="ECO:0007669"/>
    <property type="project" value="TreeGrafter"/>
</dbReference>
<proteinExistence type="predicted"/>
<dbReference type="GO" id="GO:0000398">
    <property type="term" value="P:mRNA splicing, via spliceosome"/>
    <property type="evidence" value="ECO:0007669"/>
    <property type="project" value="TreeGrafter"/>
</dbReference>
<feature type="compositionally biased region" description="Basic and acidic residues" evidence="6">
    <location>
        <begin position="594"/>
        <end position="608"/>
    </location>
</feature>
<feature type="compositionally biased region" description="Basic and acidic residues" evidence="6">
    <location>
        <begin position="402"/>
        <end position="411"/>
    </location>
</feature>
<dbReference type="PANTHER" id="PTHR12357:SF119">
    <property type="entry name" value="30-KDA CLEAVAGE AND POLYADENYLATION SPECIFICITY FACTOR 30"/>
    <property type="match status" value="1"/>
</dbReference>